<evidence type="ECO:0000259" key="5">
    <source>
        <dbReference type="Pfam" id="PF04542"/>
    </source>
</evidence>
<gene>
    <name evidence="7" type="ORF">RM530_13145</name>
</gene>
<evidence type="ECO:0000256" key="3">
    <source>
        <dbReference type="ARBA" id="ARBA00023082"/>
    </source>
</evidence>
<evidence type="ECO:0000313" key="7">
    <source>
        <dbReference type="EMBL" id="MDT0498303.1"/>
    </source>
</evidence>
<comment type="similarity">
    <text evidence="1">Belongs to the sigma-70 factor family. ECF subfamily.</text>
</comment>
<dbReference type="Proteomes" id="UP001254608">
    <property type="component" value="Unassembled WGS sequence"/>
</dbReference>
<evidence type="ECO:0000256" key="4">
    <source>
        <dbReference type="ARBA" id="ARBA00023163"/>
    </source>
</evidence>
<dbReference type="InterPro" id="IPR013249">
    <property type="entry name" value="RNA_pol_sigma70_r4_t2"/>
</dbReference>
<dbReference type="Gene3D" id="1.10.1740.10">
    <property type="match status" value="1"/>
</dbReference>
<name>A0ABU2WK97_9GAMM</name>
<evidence type="ECO:0000256" key="2">
    <source>
        <dbReference type="ARBA" id="ARBA00023015"/>
    </source>
</evidence>
<feature type="domain" description="RNA polymerase sigma factor 70 region 4 type 2" evidence="6">
    <location>
        <begin position="119"/>
        <end position="170"/>
    </location>
</feature>
<dbReference type="RefSeq" id="WP_311365704.1">
    <property type="nucleotide sequence ID" value="NZ_JAVRIC010000019.1"/>
</dbReference>
<comment type="caution">
    <text evidence="7">The sequence shown here is derived from an EMBL/GenBank/DDBJ whole genome shotgun (WGS) entry which is preliminary data.</text>
</comment>
<dbReference type="SUPFAM" id="SSF88659">
    <property type="entry name" value="Sigma3 and sigma4 domains of RNA polymerase sigma factors"/>
    <property type="match status" value="1"/>
</dbReference>
<evidence type="ECO:0000259" key="6">
    <source>
        <dbReference type="Pfam" id="PF08281"/>
    </source>
</evidence>
<sequence>MRATFDAALSAETLARARTGARDAQELIYRAFERPVYALVRRMVGCPDSAQDLMQDTFLRAFKCLGQYRGDAPFGAWLRRIAATEALMHLRRGRLTLELFAPEEAPPTALVWHDSSTVDLERALGLLPEVPRAVLWLYHVEGYTHQEIAGMAGKSVSFSKSQLARAHQKLRTLLVTEGAPAQQQEVSPCTPKTLAI</sequence>
<dbReference type="InterPro" id="IPR007627">
    <property type="entry name" value="RNA_pol_sigma70_r2"/>
</dbReference>
<dbReference type="NCBIfam" id="TIGR02937">
    <property type="entry name" value="sigma70-ECF"/>
    <property type="match status" value="1"/>
</dbReference>
<accession>A0ABU2WK97</accession>
<dbReference type="EMBL" id="JAVRIC010000019">
    <property type="protein sequence ID" value="MDT0498303.1"/>
    <property type="molecule type" value="Genomic_DNA"/>
</dbReference>
<keyword evidence="3" id="KW-0731">Sigma factor</keyword>
<keyword evidence="2" id="KW-0805">Transcription regulation</keyword>
<dbReference type="SUPFAM" id="SSF88946">
    <property type="entry name" value="Sigma2 domain of RNA polymerase sigma factors"/>
    <property type="match status" value="1"/>
</dbReference>
<organism evidence="7 8">
    <name type="scientific">Banduia mediterranea</name>
    <dbReference type="NCBI Taxonomy" id="3075609"/>
    <lineage>
        <taxon>Bacteria</taxon>
        <taxon>Pseudomonadati</taxon>
        <taxon>Pseudomonadota</taxon>
        <taxon>Gammaproteobacteria</taxon>
        <taxon>Nevskiales</taxon>
        <taxon>Algiphilaceae</taxon>
        <taxon>Banduia</taxon>
    </lineage>
</organism>
<dbReference type="InterPro" id="IPR013324">
    <property type="entry name" value="RNA_pol_sigma_r3/r4-like"/>
</dbReference>
<dbReference type="PANTHER" id="PTHR43133:SF46">
    <property type="entry name" value="RNA POLYMERASE SIGMA-70 FACTOR ECF SUBFAMILY"/>
    <property type="match status" value="1"/>
</dbReference>
<dbReference type="Pfam" id="PF04542">
    <property type="entry name" value="Sigma70_r2"/>
    <property type="match status" value="1"/>
</dbReference>
<protein>
    <submittedName>
        <fullName evidence="7">Sigma-70 family RNA polymerase sigma factor</fullName>
    </submittedName>
</protein>
<dbReference type="InterPro" id="IPR014284">
    <property type="entry name" value="RNA_pol_sigma-70_dom"/>
</dbReference>
<keyword evidence="4" id="KW-0804">Transcription</keyword>
<feature type="domain" description="RNA polymerase sigma-70 region 2" evidence="5">
    <location>
        <begin position="28"/>
        <end position="94"/>
    </location>
</feature>
<reference evidence="7 8" key="1">
    <citation type="submission" date="2023-09" db="EMBL/GenBank/DDBJ databases">
        <authorList>
            <person name="Rey-Velasco X."/>
        </authorList>
    </citation>
    <scope>NUCLEOTIDE SEQUENCE [LARGE SCALE GENOMIC DNA]</scope>
    <source>
        <strain evidence="7 8">W345</strain>
    </source>
</reference>
<dbReference type="Gene3D" id="1.10.10.10">
    <property type="entry name" value="Winged helix-like DNA-binding domain superfamily/Winged helix DNA-binding domain"/>
    <property type="match status" value="1"/>
</dbReference>
<dbReference type="InterPro" id="IPR039425">
    <property type="entry name" value="RNA_pol_sigma-70-like"/>
</dbReference>
<proteinExistence type="inferred from homology"/>
<dbReference type="InterPro" id="IPR036388">
    <property type="entry name" value="WH-like_DNA-bd_sf"/>
</dbReference>
<keyword evidence="8" id="KW-1185">Reference proteome</keyword>
<evidence type="ECO:0000256" key="1">
    <source>
        <dbReference type="ARBA" id="ARBA00010641"/>
    </source>
</evidence>
<dbReference type="InterPro" id="IPR013325">
    <property type="entry name" value="RNA_pol_sigma_r2"/>
</dbReference>
<dbReference type="PANTHER" id="PTHR43133">
    <property type="entry name" value="RNA POLYMERASE ECF-TYPE SIGMA FACTO"/>
    <property type="match status" value="1"/>
</dbReference>
<evidence type="ECO:0000313" key="8">
    <source>
        <dbReference type="Proteomes" id="UP001254608"/>
    </source>
</evidence>
<dbReference type="Pfam" id="PF08281">
    <property type="entry name" value="Sigma70_r4_2"/>
    <property type="match status" value="1"/>
</dbReference>